<evidence type="ECO:0000256" key="5">
    <source>
        <dbReference type="ARBA" id="ARBA00022692"/>
    </source>
</evidence>
<dbReference type="EC" id="2.4.1.-" evidence="8"/>
<keyword evidence="10" id="KW-1185">Reference proteome</keyword>
<evidence type="ECO:0000256" key="7">
    <source>
        <dbReference type="ARBA" id="ARBA00023136"/>
    </source>
</evidence>
<keyword evidence="3 8" id="KW-0328">Glycosyltransferase</keyword>
<dbReference type="GO" id="GO:0016020">
    <property type="term" value="C:membrane"/>
    <property type="evidence" value="ECO:0007669"/>
    <property type="project" value="UniProtKB-SubCell"/>
</dbReference>
<dbReference type="AlphaFoldDB" id="A0A8C5DSW7"/>
<dbReference type="InterPro" id="IPR008166">
    <property type="entry name" value="Glyco_transf_92"/>
</dbReference>
<evidence type="ECO:0000313" key="9">
    <source>
        <dbReference type="Ensembl" id="ENSGWIP00000011418.1"/>
    </source>
</evidence>
<evidence type="ECO:0000256" key="8">
    <source>
        <dbReference type="RuleBase" id="RU366017"/>
    </source>
</evidence>
<accession>A0A8C5DSW7</accession>
<proteinExistence type="inferred from homology"/>
<comment type="similarity">
    <text evidence="2 8">Belongs to the glycosyltransferase 92 family.</text>
</comment>
<evidence type="ECO:0000256" key="1">
    <source>
        <dbReference type="ARBA" id="ARBA00004167"/>
    </source>
</evidence>
<dbReference type="GO" id="GO:0005737">
    <property type="term" value="C:cytoplasm"/>
    <property type="evidence" value="ECO:0007669"/>
    <property type="project" value="TreeGrafter"/>
</dbReference>
<dbReference type="Pfam" id="PF01697">
    <property type="entry name" value="Glyco_transf_92"/>
    <property type="match status" value="1"/>
</dbReference>
<reference evidence="9" key="2">
    <citation type="submission" date="2025-08" db="UniProtKB">
        <authorList>
            <consortium name="Ensembl"/>
        </authorList>
    </citation>
    <scope>IDENTIFICATION</scope>
</reference>
<dbReference type="Ensembl" id="ENSGWIT00000012724.1">
    <property type="protein sequence ID" value="ENSGWIP00000011418.1"/>
    <property type="gene ID" value="ENSGWIG00000006714.1"/>
</dbReference>
<protein>
    <recommendedName>
        <fullName evidence="8">Glycosyltransferase family 92 protein</fullName>
        <ecNumber evidence="8">2.4.1.-</ecNumber>
    </recommendedName>
</protein>
<keyword evidence="6" id="KW-1133">Transmembrane helix</keyword>
<sequence length="346" mass="39421">MHQSDGYQEIHSDHFGFAYGTADIMCSVPSACVAPTHIAVSATGELPQTADGVCSEKLKHWFVEVKNQERTSQAFRYNFTVCLSTMFDFTNVLQLVQSLEMMKLLGVNRVAVYQTSCNTDTQRVLDYYTETGLVEVIHWSLPRFVNVSRSWLPQHGPGDLHYFGQLAALNDCLYRYMYQSTYLAMQDIDELILPQSVDSWVELLPTLERKHGAIHCYKFKCYVFPTVALNPPSSSGSPQSLWTNTSGVNILEHLHHEPPNSETKSNYKIILDPRAVFSVTVHGTLKPWDQCHWVDKNVARIYHTRAPKQTNLTKEQLVYDDRLLSYSARLTPAVTAVLRRSNQKHC</sequence>
<organism evidence="9 10">
    <name type="scientific">Gouania willdenowi</name>
    <name type="common">Blunt-snouted clingfish</name>
    <name type="synonym">Lepadogaster willdenowi</name>
    <dbReference type="NCBI Taxonomy" id="441366"/>
    <lineage>
        <taxon>Eukaryota</taxon>
        <taxon>Metazoa</taxon>
        <taxon>Chordata</taxon>
        <taxon>Craniata</taxon>
        <taxon>Vertebrata</taxon>
        <taxon>Euteleostomi</taxon>
        <taxon>Actinopterygii</taxon>
        <taxon>Neopterygii</taxon>
        <taxon>Teleostei</taxon>
        <taxon>Neoteleostei</taxon>
        <taxon>Acanthomorphata</taxon>
        <taxon>Ovalentaria</taxon>
        <taxon>Blenniimorphae</taxon>
        <taxon>Blenniiformes</taxon>
        <taxon>Gobiesocoidei</taxon>
        <taxon>Gobiesocidae</taxon>
        <taxon>Gobiesocinae</taxon>
        <taxon>Gouania</taxon>
    </lineage>
</organism>
<evidence type="ECO:0000256" key="2">
    <source>
        <dbReference type="ARBA" id="ARBA00007647"/>
    </source>
</evidence>
<keyword evidence="5" id="KW-0812">Transmembrane</keyword>
<keyword evidence="4 8" id="KW-0808">Transferase</keyword>
<reference evidence="9" key="1">
    <citation type="submission" date="2020-06" db="EMBL/GenBank/DDBJ databases">
        <authorList>
            <consortium name="Wellcome Sanger Institute Data Sharing"/>
        </authorList>
    </citation>
    <scope>NUCLEOTIDE SEQUENCE [LARGE SCALE GENOMIC DNA]</scope>
</reference>
<evidence type="ECO:0000256" key="6">
    <source>
        <dbReference type="ARBA" id="ARBA00022989"/>
    </source>
</evidence>
<dbReference type="GO" id="GO:0016757">
    <property type="term" value="F:glycosyltransferase activity"/>
    <property type="evidence" value="ECO:0007669"/>
    <property type="project" value="UniProtKB-UniRule"/>
</dbReference>
<dbReference type="Proteomes" id="UP000694680">
    <property type="component" value="Chromosome 13"/>
</dbReference>
<evidence type="ECO:0000313" key="10">
    <source>
        <dbReference type="Proteomes" id="UP000694680"/>
    </source>
</evidence>
<evidence type="ECO:0000256" key="4">
    <source>
        <dbReference type="ARBA" id="ARBA00022679"/>
    </source>
</evidence>
<dbReference type="PANTHER" id="PTHR21461:SF52">
    <property type="entry name" value="GLYCOSYLTRANSFERASE FAMILY 92 PROTEIN"/>
    <property type="match status" value="1"/>
</dbReference>
<reference evidence="9" key="3">
    <citation type="submission" date="2025-09" db="UniProtKB">
        <authorList>
            <consortium name="Ensembl"/>
        </authorList>
    </citation>
    <scope>IDENTIFICATION</scope>
</reference>
<dbReference type="PANTHER" id="PTHR21461">
    <property type="entry name" value="GLYCOSYLTRANSFERASE FAMILY 92 PROTEIN"/>
    <property type="match status" value="1"/>
</dbReference>
<gene>
    <name evidence="9" type="primary">LOC114474546</name>
</gene>
<name>A0A8C5DSW7_GOUWI</name>
<evidence type="ECO:0000256" key="3">
    <source>
        <dbReference type="ARBA" id="ARBA00022676"/>
    </source>
</evidence>
<comment type="subcellular location">
    <subcellularLocation>
        <location evidence="1">Membrane</location>
        <topology evidence="1">Single-pass membrane protein</topology>
    </subcellularLocation>
</comment>
<keyword evidence="7" id="KW-0472">Membrane</keyword>